<dbReference type="STRING" id="1229662.W3XKZ7"/>
<dbReference type="Gene3D" id="3.40.47.10">
    <property type="match status" value="1"/>
</dbReference>
<dbReference type="Pfam" id="PF16197">
    <property type="entry name" value="KAsynt_C_assoc"/>
    <property type="match status" value="1"/>
</dbReference>
<dbReference type="GO" id="GO:0016491">
    <property type="term" value="F:oxidoreductase activity"/>
    <property type="evidence" value="ECO:0007669"/>
    <property type="project" value="UniProtKB-KW"/>
</dbReference>
<evidence type="ECO:0000259" key="10">
    <source>
        <dbReference type="PROSITE" id="PS50075"/>
    </source>
</evidence>
<feature type="region of interest" description="C-terminal hotdog fold" evidence="8">
    <location>
        <begin position="1142"/>
        <end position="1294"/>
    </location>
</feature>
<evidence type="ECO:0000256" key="2">
    <source>
        <dbReference type="ARBA" id="ARBA00022553"/>
    </source>
</evidence>
<feature type="region of interest" description="Disordered" evidence="9">
    <location>
        <begin position="452"/>
        <end position="497"/>
    </location>
</feature>
<dbReference type="PANTHER" id="PTHR43775">
    <property type="entry name" value="FATTY ACID SYNTHASE"/>
    <property type="match status" value="1"/>
</dbReference>
<dbReference type="Gene3D" id="3.90.180.10">
    <property type="entry name" value="Medium-chain alcohol dehydrogenases, catalytic domain"/>
    <property type="match status" value="1"/>
</dbReference>
<dbReference type="PROSITE" id="PS52019">
    <property type="entry name" value="PKS_MFAS_DH"/>
    <property type="match status" value="1"/>
</dbReference>
<feature type="domain" description="Ketosynthase family 3 (KS3)" evidence="11">
    <location>
        <begin position="11"/>
        <end position="438"/>
    </location>
</feature>
<dbReference type="CDD" id="cd02440">
    <property type="entry name" value="AdoMet_MTases"/>
    <property type="match status" value="1"/>
</dbReference>
<keyword evidence="3" id="KW-0808">Transferase</keyword>
<keyword evidence="7" id="KW-0012">Acyltransferase</keyword>
<dbReference type="GO" id="GO:0004315">
    <property type="term" value="F:3-oxoacyl-[acyl-carrier-protein] synthase activity"/>
    <property type="evidence" value="ECO:0007669"/>
    <property type="project" value="InterPro"/>
</dbReference>
<evidence type="ECO:0000313" key="14">
    <source>
        <dbReference type="Proteomes" id="UP000030651"/>
    </source>
</evidence>
<dbReference type="InterPro" id="IPR014031">
    <property type="entry name" value="Ketoacyl_synth_C"/>
</dbReference>
<dbReference type="InterPro" id="IPR036291">
    <property type="entry name" value="NAD(P)-bd_dom_sf"/>
</dbReference>
<evidence type="ECO:0000256" key="3">
    <source>
        <dbReference type="ARBA" id="ARBA00022679"/>
    </source>
</evidence>
<dbReference type="HOGENOM" id="CLU_000022_31_1_1"/>
<dbReference type="SMART" id="SM00829">
    <property type="entry name" value="PKS_ER"/>
    <property type="match status" value="1"/>
</dbReference>
<evidence type="ECO:0000256" key="8">
    <source>
        <dbReference type="PROSITE-ProRule" id="PRU01363"/>
    </source>
</evidence>
<dbReference type="Gene3D" id="3.40.50.720">
    <property type="entry name" value="NAD(P)-binding Rossmann-like Domain"/>
    <property type="match status" value="2"/>
</dbReference>
<dbReference type="PANTHER" id="PTHR43775:SF50">
    <property type="entry name" value="HIGHLY REDUCING POLYKETIDE SYNTHASE SRDA"/>
    <property type="match status" value="1"/>
</dbReference>
<evidence type="ECO:0000259" key="12">
    <source>
        <dbReference type="PROSITE" id="PS52019"/>
    </source>
</evidence>
<dbReference type="InterPro" id="IPR036736">
    <property type="entry name" value="ACP-like_sf"/>
</dbReference>
<dbReference type="GO" id="GO:0008168">
    <property type="term" value="F:methyltransferase activity"/>
    <property type="evidence" value="ECO:0007669"/>
    <property type="project" value="UniProtKB-KW"/>
</dbReference>
<dbReference type="InterPro" id="IPR013154">
    <property type="entry name" value="ADH-like_N"/>
</dbReference>
<evidence type="ECO:0000256" key="5">
    <source>
        <dbReference type="ARBA" id="ARBA00023002"/>
    </source>
</evidence>
<feature type="region of interest" description="N-terminal hotdog fold" evidence="8">
    <location>
        <begin position="992"/>
        <end position="1130"/>
    </location>
</feature>
<dbReference type="SUPFAM" id="SSF51735">
    <property type="entry name" value="NAD(P)-binding Rossmann-fold domains"/>
    <property type="match status" value="2"/>
</dbReference>
<dbReference type="Pfam" id="PF14765">
    <property type="entry name" value="PS-DH"/>
    <property type="match status" value="1"/>
</dbReference>
<dbReference type="CDD" id="cd05274">
    <property type="entry name" value="KR_FAS_SDR_x"/>
    <property type="match status" value="1"/>
</dbReference>
<keyword evidence="14" id="KW-1185">Reference proteome</keyword>
<name>W3XKZ7_PESFW</name>
<feature type="active site" description="Proton donor; for dehydratase activity" evidence="8">
    <location>
        <position position="1208"/>
    </location>
</feature>
<dbReference type="InterPro" id="IPR020841">
    <property type="entry name" value="PKS_Beta-ketoAc_synthase_dom"/>
</dbReference>
<keyword evidence="4" id="KW-0521">NADP</keyword>
<dbReference type="InterPro" id="IPR042104">
    <property type="entry name" value="PKS_dehydratase_sf"/>
</dbReference>
<dbReference type="CDD" id="cd00833">
    <property type="entry name" value="PKS"/>
    <property type="match status" value="1"/>
</dbReference>
<dbReference type="InterPro" id="IPR020843">
    <property type="entry name" value="ER"/>
</dbReference>
<accession>W3XKZ7</accession>
<dbReference type="InterPro" id="IPR057326">
    <property type="entry name" value="KR_dom"/>
</dbReference>
<evidence type="ECO:0000256" key="7">
    <source>
        <dbReference type="ARBA" id="ARBA00023315"/>
    </source>
</evidence>
<keyword evidence="2" id="KW-0597">Phosphoprotein</keyword>
<dbReference type="Gene3D" id="3.40.366.10">
    <property type="entry name" value="Malonyl-Coenzyme A Acyl Carrier Protein, domain 2"/>
    <property type="match status" value="1"/>
</dbReference>
<dbReference type="InterPro" id="IPR049551">
    <property type="entry name" value="PKS_DH_C"/>
</dbReference>
<dbReference type="RefSeq" id="XP_007827265.1">
    <property type="nucleotide sequence ID" value="XM_007829074.1"/>
</dbReference>
<dbReference type="CDD" id="cd05195">
    <property type="entry name" value="enoyl_red"/>
    <property type="match status" value="1"/>
</dbReference>
<dbReference type="InterPro" id="IPR016036">
    <property type="entry name" value="Malonyl_transacylase_ACP-bd"/>
</dbReference>
<keyword evidence="1" id="KW-0596">Phosphopantetheine</keyword>
<dbReference type="SUPFAM" id="SSF53901">
    <property type="entry name" value="Thiolase-like"/>
    <property type="match status" value="1"/>
</dbReference>
<dbReference type="PROSITE" id="PS00606">
    <property type="entry name" value="KS3_1"/>
    <property type="match status" value="1"/>
</dbReference>
<dbReference type="SMART" id="SM00823">
    <property type="entry name" value="PKS_PP"/>
    <property type="match status" value="1"/>
</dbReference>
<dbReference type="InterPro" id="IPR049900">
    <property type="entry name" value="PKS_mFAS_DH"/>
</dbReference>
<dbReference type="InterPro" id="IPR049552">
    <property type="entry name" value="PKS_DH_N"/>
</dbReference>
<reference evidence="14" key="1">
    <citation type="journal article" date="2015" name="BMC Genomics">
        <title>Genomic and transcriptomic analysis of the endophytic fungus Pestalotiopsis fici reveals its lifestyle and high potential for synthesis of natural products.</title>
        <authorList>
            <person name="Wang X."/>
            <person name="Zhang X."/>
            <person name="Liu L."/>
            <person name="Xiang M."/>
            <person name="Wang W."/>
            <person name="Sun X."/>
            <person name="Che Y."/>
            <person name="Guo L."/>
            <person name="Liu G."/>
            <person name="Guo L."/>
            <person name="Wang C."/>
            <person name="Yin W.B."/>
            <person name="Stadler M."/>
            <person name="Zhang X."/>
            <person name="Liu X."/>
        </authorList>
    </citation>
    <scope>NUCLEOTIDE SEQUENCE [LARGE SCALE GENOMIC DNA]</scope>
    <source>
        <strain evidence="14">W106-1 / CGMCC3.15140</strain>
    </source>
</reference>
<keyword evidence="5" id="KW-0560">Oxidoreductase</keyword>
<dbReference type="Pfam" id="PF00698">
    <property type="entry name" value="Acyl_transf_1"/>
    <property type="match status" value="1"/>
</dbReference>
<dbReference type="Pfam" id="PF23297">
    <property type="entry name" value="ACP_SdgA_C"/>
    <property type="match status" value="1"/>
</dbReference>
<dbReference type="SMART" id="SM00826">
    <property type="entry name" value="PKS_DH"/>
    <property type="match status" value="1"/>
</dbReference>
<dbReference type="SMART" id="SM00825">
    <property type="entry name" value="PKS_KS"/>
    <property type="match status" value="1"/>
</dbReference>
<dbReference type="Pfam" id="PF00109">
    <property type="entry name" value="ketoacyl-synt"/>
    <property type="match status" value="1"/>
</dbReference>
<dbReference type="SUPFAM" id="SSF50129">
    <property type="entry name" value="GroES-like"/>
    <property type="match status" value="1"/>
</dbReference>
<evidence type="ECO:0000256" key="4">
    <source>
        <dbReference type="ARBA" id="ARBA00022857"/>
    </source>
</evidence>
<proteinExistence type="predicted"/>
<dbReference type="GO" id="GO:0044550">
    <property type="term" value="P:secondary metabolite biosynthetic process"/>
    <property type="evidence" value="ECO:0007669"/>
    <property type="project" value="UniProtKB-ARBA"/>
</dbReference>
<dbReference type="KEGG" id="pfy:PFICI_00493"/>
<dbReference type="SMART" id="SM00822">
    <property type="entry name" value="PKS_KR"/>
    <property type="match status" value="1"/>
</dbReference>
<dbReference type="Pfam" id="PF08240">
    <property type="entry name" value="ADH_N"/>
    <property type="match status" value="1"/>
</dbReference>
<dbReference type="Proteomes" id="UP000030651">
    <property type="component" value="Unassembled WGS sequence"/>
</dbReference>
<dbReference type="Gene3D" id="3.40.50.150">
    <property type="entry name" value="Vaccinia Virus protein VP39"/>
    <property type="match status" value="1"/>
</dbReference>
<dbReference type="SUPFAM" id="SSF55048">
    <property type="entry name" value="Probable ACP-binding domain of malonyl-CoA ACP transacylase"/>
    <property type="match status" value="1"/>
</dbReference>
<feature type="domain" description="Carrier" evidence="10">
    <location>
        <begin position="2545"/>
        <end position="2623"/>
    </location>
</feature>
<dbReference type="InterPro" id="IPR029063">
    <property type="entry name" value="SAM-dependent_MTases_sf"/>
</dbReference>
<dbReference type="PROSITE" id="PS50075">
    <property type="entry name" value="CARRIER"/>
    <property type="match status" value="1"/>
</dbReference>
<dbReference type="InterPro" id="IPR011032">
    <property type="entry name" value="GroES-like_sf"/>
</dbReference>
<dbReference type="GeneID" id="19265506"/>
<dbReference type="SUPFAM" id="SSF47336">
    <property type="entry name" value="ACP-like"/>
    <property type="match status" value="1"/>
</dbReference>
<dbReference type="Pfam" id="PF08659">
    <property type="entry name" value="KR"/>
    <property type="match status" value="1"/>
</dbReference>
<dbReference type="SUPFAM" id="SSF52151">
    <property type="entry name" value="FabD/lysophospholipase-like"/>
    <property type="match status" value="1"/>
</dbReference>
<dbReference type="InterPro" id="IPR020806">
    <property type="entry name" value="PKS_PP-bd"/>
</dbReference>
<dbReference type="GO" id="GO:0006633">
    <property type="term" value="P:fatty acid biosynthetic process"/>
    <property type="evidence" value="ECO:0007669"/>
    <property type="project" value="InterPro"/>
</dbReference>
<protein>
    <submittedName>
        <fullName evidence="13">Uncharacterized protein</fullName>
    </submittedName>
</protein>
<dbReference type="eggNOG" id="KOG1202">
    <property type="taxonomic scope" value="Eukaryota"/>
</dbReference>
<evidence type="ECO:0000313" key="13">
    <source>
        <dbReference type="EMBL" id="ETS86665.1"/>
    </source>
</evidence>
<dbReference type="OMA" id="LRPQWRN"/>
<dbReference type="InterPro" id="IPR056501">
    <property type="entry name" value="NAD-bd_HRPKS_sdrA"/>
</dbReference>
<dbReference type="InterPro" id="IPR013217">
    <property type="entry name" value="Methyltransf_12"/>
</dbReference>
<dbReference type="Pfam" id="PF02801">
    <property type="entry name" value="Ketoacyl-synt_C"/>
    <property type="match status" value="1"/>
</dbReference>
<dbReference type="Pfam" id="PF23114">
    <property type="entry name" value="NAD-bd_HRPKS_sdrA"/>
    <property type="match status" value="1"/>
</dbReference>
<dbReference type="Pfam" id="PF21089">
    <property type="entry name" value="PKS_DH_N"/>
    <property type="match status" value="1"/>
</dbReference>
<keyword evidence="6" id="KW-0511">Multifunctional enzyme</keyword>
<dbReference type="InterPro" id="IPR020807">
    <property type="entry name" value="PKS_DH"/>
</dbReference>
<dbReference type="InterPro" id="IPR050091">
    <property type="entry name" value="PKS_NRPS_Biosynth_Enz"/>
</dbReference>
<dbReference type="InterPro" id="IPR009081">
    <property type="entry name" value="PP-bd_ACP"/>
</dbReference>
<dbReference type="InterPro" id="IPR001227">
    <property type="entry name" value="Ac_transferase_dom_sf"/>
</dbReference>
<gene>
    <name evidence="13" type="ORF">PFICI_00493</name>
</gene>
<dbReference type="GO" id="GO:0031177">
    <property type="term" value="F:phosphopantetheine binding"/>
    <property type="evidence" value="ECO:0007669"/>
    <property type="project" value="InterPro"/>
</dbReference>
<dbReference type="InterPro" id="IPR032821">
    <property type="entry name" value="PKS_assoc"/>
</dbReference>
<dbReference type="InterPro" id="IPR014043">
    <property type="entry name" value="Acyl_transferase_dom"/>
</dbReference>
<dbReference type="Gene3D" id="1.10.1200.10">
    <property type="entry name" value="ACP-like"/>
    <property type="match status" value="1"/>
</dbReference>
<dbReference type="Gene3D" id="3.10.129.110">
    <property type="entry name" value="Polyketide synthase dehydratase"/>
    <property type="match status" value="1"/>
</dbReference>
<evidence type="ECO:0000259" key="11">
    <source>
        <dbReference type="PROSITE" id="PS52004"/>
    </source>
</evidence>
<dbReference type="Pfam" id="PF00107">
    <property type="entry name" value="ADH_zinc_N"/>
    <property type="match status" value="1"/>
</dbReference>
<dbReference type="InterPro" id="IPR014030">
    <property type="entry name" value="Ketoacyl_synth_N"/>
</dbReference>
<sequence>MTSEARPSDGPEPIAIVGMGCRWPGSVKSPGDLWDLLKNKRDGYREFVEPRFSKKGFYHPNPDRPGTMSTKGGFLVDEDPRLFDHSFFGMTGLEVETMDPSQRKLLEVVYEAFENGGETWDSISGSRTGVFVGNFSLDHWMMQARDWDYPRPYATTGAATSILANRISYIFNLQGPSLALDTACSSSMYAVHLAVNSIRNGDCDSAIVAASNWLVDPSLQIALNKLGALSPTSRCHTFDASADGYARGEGFAALYIKRSSLAALDGSPMRALIRGTAVNANGRTGGITRPSAAGQEAVIRQAYANAGNLPFSETTYFECHGTGTPVGDPIEVSAVGNVFSSVRASPTDPLFIGSVKTNLGHSEGASALAAIMKIVLSLEARAIPPSFGVERLNPNIDFEKARVHVVTELTPWPEDKVLRASINSFGFGGANGHCIIDDVSVVYPSYHENVGHSSTRRAQAANGRTNGHTNGHTNGSTNGYSNGATSNGQSNAHQNGDSVLRHKPYIEEPKKIQKATAPSRELVLLPFSAQSAQSLKLNIDALSDVVDDFSLANVAYTLGLKRSKLQQRTFRIVNKSNVKEGLNVEKKIFSSPLQSANVGFIFTGQGAQWTAMGAELFQYRAFRTAILYLDHVLRSLHDPPSWSIKDILSGNCEKDLVQQPEISQTACTALQVGLVDLLASWSVRPSSVVGHSSGEMAAAYASGRITAAEAIVAAYYRGKAVAKNKQQGTMLAVGLGPEDVSDYLHVLQGGEARIAAINSPNSVTLSGDTPAIEQLAKALTSDGVFNRMLRTGGNAYHSHHMIPLGADYSTMLSGGLDRIRELDVDHEHYPEVPWLSSVAPEKSISSSDTTAAYWRANLESPVRFSEALKNMVSQENLPIDVLVEIGPHGALKSPVTQILKSVGKSVPYAASLSRNEDARESVLELAGTLFGLNAAIDLCTVNAFDEGSDSETAVVHGYTDIDLPPYQYSYGPVIYNESRVSKEYRLRDVIRHDLLGSRIAGNAKLRPQWRNILRVKDVPWLAEHRLIPDAVFPAAGYMTMALEAMAQVYTDLPESLDVSGYKLRNVAIKSALRIPEDDYGVEVILSLELDDAFNPKSPTWASFTISTISHGSNEWTEHCTGLVKAEIADPEEQTKISISSSRKVVDARSWYHKFSSIGLGYGSAFQGLSEISADPRQQVVQARVSMSTTADTITGGESGYLVHPSSLDATFQLGLIGCHGGELSRATTAYVPVHLSEMYIKNGINGKQTTAIAKGELRGLRGAYIQLQVLDDTGDVVLNIDQLRCISYSESKSISAAQSKAFSSPFTRLVWKPDIRNLDNDQCRQIFSPPKENLEKIPLLLNLNKIASIIVYDMYESFGKGSEIPIPSGNVGHFFNWVERRVHEDTPLMQEAKQLSKEQRLQSIEELYQGMSFNPEARAVKALHANMSDILKERTTGVDVLVNEGILASLYETGLFMTSAYPQLHNILDSLGHANPDLRLLELGAGTGGATRVAMKALAGPNGIKRYGDYTFTDISPGFLTSARESMAEFHDVNYATLDIEKDPLEQGFQPVYDVVMASQTLHATTSISETLANCRKLLKPGGKLVLVENTRNQILVGLVLGTLTGYWHGIPDGRLDMPFLSLNSWETALRAAGFNGTEIVLDDYPHPHNTTTTLVSTLQDENPGQEAKSRGEGATAKIRLIWHDETERPSLLVALYQDLLSQGASVQVVPFKKALHNLSSNERVILFLHENQLTLDEDEDTLKTFQNLVSSAASLLCLTSSGMVKGVNPDGAVVAGLLRTIATENPAGQYMSIDINAENYNVDDKDLVKTILAQEQLLQQETSDANIDSEFVWQDGCLWVSRIVPDSGLQEFAELNRSPKNSNTELLPLDSQGPVRAAFETPGILSSLYFKSYTELQQPLAADWIDVKVAAVGLNWKDLGLSSGKFDGNNLSSEFAGIVAAVGANVTNVSIGDRVYGTAKGHFGNYTRVRAIAAQKLQSSDGFVEVATMPLVYMTAVYAFDHLAHLRKGQTVLIQSATGGLGLAAIQLAQSKGAQIFATVGTDEKARFLVENFNMPSSHIISSRSESDIAKLARSLPKGGFDVILSSSRGDMLYASLKALAPLGHLVDVGRMDVTSSKVVGLELFQKNANFSSFDLSLLLDDDPELGAELLQTVDKYYRAGLIGPIHPHSATDISQLDKVLLGFSKGTHVGKLVISFENPDTPVRMMSPTPVARFDPEGCYVITGGLGGLGQSIVNWLGSRGARHLIILSRRGLDTPGAASFIEEMKLRDIDVQAVACDVSKSDSVARVIGEAAAQRPIKGVIHAAVSYLDVSFDKVSAERWQQSLAAKVRGTRNLHDATIKQPLDFFVMVTSIESICALATQSAYTAANNFQDYFARYRRRLGLPATASSFGFINDLGSLSTDSITVDLFARNKVLTISEHQFLGLLEPSFLDHEHLSDERGWIGKHQDPLSAANIVTCMDPAAMAAKKRAEVEMGTSTSTVPRWYTDGRVSLVMRAFEDAQRHDGDLAAAEEAAGGGGKSGLSQIRRAFQKAIDAGPDGHASATELVSEAISNAVAEMLFIDASGVNSAMTVAAHGVDSLIAAELRNWFHQAFKFKISMPDLLDAHTSISELAAKVVDDALAPSE</sequence>
<dbReference type="InterPro" id="IPR016035">
    <property type="entry name" value="Acyl_Trfase/lysoPLipase"/>
</dbReference>
<evidence type="ECO:0000256" key="6">
    <source>
        <dbReference type="ARBA" id="ARBA00023268"/>
    </source>
</evidence>
<dbReference type="Pfam" id="PF08242">
    <property type="entry name" value="Methyltransf_12"/>
    <property type="match status" value="1"/>
</dbReference>
<dbReference type="EMBL" id="KI912109">
    <property type="protein sequence ID" value="ETS86665.1"/>
    <property type="molecule type" value="Genomic_DNA"/>
</dbReference>
<feature type="active site" description="Proton acceptor; for dehydratase activity" evidence="8">
    <location>
        <position position="1024"/>
    </location>
</feature>
<organism evidence="13 14">
    <name type="scientific">Pestalotiopsis fici (strain W106-1 / CGMCC3.15140)</name>
    <dbReference type="NCBI Taxonomy" id="1229662"/>
    <lineage>
        <taxon>Eukaryota</taxon>
        <taxon>Fungi</taxon>
        <taxon>Dikarya</taxon>
        <taxon>Ascomycota</taxon>
        <taxon>Pezizomycotina</taxon>
        <taxon>Sordariomycetes</taxon>
        <taxon>Xylariomycetidae</taxon>
        <taxon>Amphisphaeriales</taxon>
        <taxon>Sporocadaceae</taxon>
        <taxon>Pestalotiopsis</taxon>
    </lineage>
</organism>
<dbReference type="InParanoid" id="W3XKZ7"/>
<dbReference type="SMART" id="SM00827">
    <property type="entry name" value="PKS_AT"/>
    <property type="match status" value="1"/>
</dbReference>
<dbReference type="OrthoDB" id="329835at2759"/>
<evidence type="ECO:0000256" key="9">
    <source>
        <dbReference type="SAM" id="MobiDB-lite"/>
    </source>
</evidence>
<dbReference type="InterPro" id="IPR018201">
    <property type="entry name" value="Ketoacyl_synth_AS"/>
</dbReference>
<dbReference type="PROSITE" id="PS52004">
    <property type="entry name" value="KS3_2"/>
    <property type="match status" value="1"/>
</dbReference>
<dbReference type="InterPro" id="IPR016039">
    <property type="entry name" value="Thiolase-like"/>
</dbReference>
<dbReference type="InterPro" id="IPR013149">
    <property type="entry name" value="ADH-like_C"/>
</dbReference>
<dbReference type="SUPFAM" id="SSF53335">
    <property type="entry name" value="S-adenosyl-L-methionine-dependent methyltransferases"/>
    <property type="match status" value="1"/>
</dbReference>
<dbReference type="GO" id="GO:0004312">
    <property type="term" value="F:fatty acid synthase activity"/>
    <property type="evidence" value="ECO:0007669"/>
    <property type="project" value="TreeGrafter"/>
</dbReference>
<evidence type="ECO:0000256" key="1">
    <source>
        <dbReference type="ARBA" id="ARBA00022450"/>
    </source>
</evidence>
<dbReference type="InterPro" id="IPR013968">
    <property type="entry name" value="PKS_KR"/>
</dbReference>
<dbReference type="GO" id="GO:0032259">
    <property type="term" value="P:methylation"/>
    <property type="evidence" value="ECO:0007669"/>
    <property type="project" value="UniProtKB-KW"/>
</dbReference>
<feature type="domain" description="PKS/mFAS DH" evidence="12">
    <location>
        <begin position="992"/>
        <end position="1294"/>
    </location>
</feature>